<comment type="pathway">
    <text evidence="2">Amine and polyamine biosynthesis; carnitine biosynthesis.</text>
</comment>
<dbReference type="Pfam" id="PF02668">
    <property type="entry name" value="TauD"/>
    <property type="match status" value="1"/>
</dbReference>
<reference evidence="7" key="1">
    <citation type="submission" date="2021-01" db="EMBL/GenBank/DDBJ databases">
        <authorList>
            <person name="Corre E."/>
            <person name="Pelletier E."/>
            <person name="Niang G."/>
            <person name="Scheremetjew M."/>
            <person name="Finn R."/>
            <person name="Kale V."/>
            <person name="Holt S."/>
            <person name="Cochrane G."/>
            <person name="Meng A."/>
            <person name="Brown T."/>
            <person name="Cohen L."/>
        </authorList>
    </citation>
    <scope>NUCLEOTIDE SEQUENCE</scope>
    <source>
        <strain evidence="7">379</strain>
    </source>
</reference>
<dbReference type="SUPFAM" id="SSF51197">
    <property type="entry name" value="Clavaminate synthase-like"/>
    <property type="match status" value="1"/>
</dbReference>
<dbReference type="GO" id="GO:0005739">
    <property type="term" value="C:mitochondrion"/>
    <property type="evidence" value="ECO:0007669"/>
    <property type="project" value="TreeGrafter"/>
</dbReference>
<dbReference type="InterPro" id="IPR003819">
    <property type="entry name" value="TauD/TfdA-like"/>
</dbReference>
<sequence length="411" mass="44380">MCSRFRRLSTAAAAPALPPQYLQQLNPQLWDRATHQRNHVRVDAATGSKLVSQPRLPPPDEAAFPAGYLDAVRQPHAVVATPPPSQGVFRPPPLALWTGDSFSPPTIRFEELMCEKGGGEAAEWLLSQLYSAGLCLVTQTPPTEKGMRDLSRTVTGGYPTPPAEAVRHGHPTQSNGSDSGPYRTLYGAVWSTSVGGQPSGTSTADSAYSSVSLPLHTDMTYHATPPGLQLFNMASPAPDGSGASTYLDGFAAAHRLRDADPAAFATLRHVVFGYRSVDTATGWHLEAAGPVLSVDPFDEKTLTGVRHNDLDRLPPRPPASVRDVDGWYAEVERALAAWDAVLEEPGRRLTLSLREGDCTVVHNHRVMHGRESFSLQGEGEARSIIGCYTGVDELRSRWRVCFTKRSRGGGG</sequence>
<name>A0A7S3SCG9_EMIHU</name>
<gene>
    <name evidence="7" type="ORF">EHUX00137_LOCUS18292</name>
</gene>
<comment type="cofactor">
    <cofactor evidence="1">
        <name>L-ascorbate</name>
        <dbReference type="ChEBI" id="CHEBI:38290"/>
    </cofactor>
</comment>
<dbReference type="EMBL" id="HBIR01023863">
    <property type="protein sequence ID" value="CAE0550707.1"/>
    <property type="molecule type" value="Transcribed_RNA"/>
</dbReference>
<dbReference type="InterPro" id="IPR042098">
    <property type="entry name" value="TauD-like_sf"/>
</dbReference>
<evidence type="ECO:0000259" key="6">
    <source>
        <dbReference type="Pfam" id="PF02668"/>
    </source>
</evidence>
<dbReference type="GO" id="GO:0045329">
    <property type="term" value="P:carnitine biosynthetic process"/>
    <property type="evidence" value="ECO:0007669"/>
    <property type="project" value="UniProtKB-KW"/>
</dbReference>
<feature type="domain" description="TauD/TfdA-like" evidence="6">
    <location>
        <begin position="120"/>
        <end position="388"/>
    </location>
</feature>
<evidence type="ECO:0000256" key="3">
    <source>
        <dbReference type="ARBA" id="ARBA00022873"/>
    </source>
</evidence>
<dbReference type="AlphaFoldDB" id="A0A7S3SCG9"/>
<dbReference type="Gene3D" id="3.60.130.10">
    <property type="entry name" value="Clavaminate synthase-like"/>
    <property type="match status" value="1"/>
</dbReference>
<accession>A0A7S3SCG9</accession>
<feature type="region of interest" description="Disordered" evidence="5">
    <location>
        <begin position="158"/>
        <end position="181"/>
    </location>
</feature>
<evidence type="ECO:0000256" key="1">
    <source>
        <dbReference type="ARBA" id="ARBA00001961"/>
    </source>
</evidence>
<keyword evidence="4" id="KW-0560">Oxidoreductase</keyword>
<evidence type="ECO:0000256" key="4">
    <source>
        <dbReference type="ARBA" id="ARBA00023002"/>
    </source>
</evidence>
<dbReference type="InterPro" id="IPR050411">
    <property type="entry name" value="AlphaKG_dependent_hydroxylases"/>
</dbReference>
<evidence type="ECO:0000313" key="7">
    <source>
        <dbReference type="EMBL" id="CAE0550707.1"/>
    </source>
</evidence>
<proteinExistence type="predicted"/>
<organism evidence="7">
    <name type="scientific">Emiliania huxleyi</name>
    <name type="common">Coccolithophore</name>
    <name type="synonym">Pontosphaera huxleyi</name>
    <dbReference type="NCBI Taxonomy" id="2903"/>
    <lineage>
        <taxon>Eukaryota</taxon>
        <taxon>Haptista</taxon>
        <taxon>Haptophyta</taxon>
        <taxon>Prymnesiophyceae</taxon>
        <taxon>Isochrysidales</taxon>
        <taxon>Noelaerhabdaceae</taxon>
        <taxon>Emiliania</taxon>
    </lineage>
</organism>
<dbReference type="GO" id="GO:0016491">
    <property type="term" value="F:oxidoreductase activity"/>
    <property type="evidence" value="ECO:0007669"/>
    <property type="project" value="UniProtKB-KW"/>
</dbReference>
<protein>
    <recommendedName>
        <fullName evidence="6">TauD/TfdA-like domain-containing protein</fullName>
    </recommendedName>
</protein>
<dbReference type="PANTHER" id="PTHR10696:SF51">
    <property type="entry name" value="TRIMETHYLLYSINE DIOXYGENASE, MITOCHONDRIAL"/>
    <property type="match status" value="1"/>
</dbReference>
<evidence type="ECO:0000256" key="5">
    <source>
        <dbReference type="SAM" id="MobiDB-lite"/>
    </source>
</evidence>
<dbReference type="PANTHER" id="PTHR10696">
    <property type="entry name" value="GAMMA-BUTYROBETAINE HYDROXYLASE-RELATED"/>
    <property type="match status" value="1"/>
</dbReference>
<evidence type="ECO:0000256" key="2">
    <source>
        <dbReference type="ARBA" id="ARBA00005022"/>
    </source>
</evidence>
<keyword evidence="3" id="KW-0124">Carnitine biosynthesis</keyword>